<dbReference type="GeneID" id="3719885"/>
<sequence length="154" mass="16249">MNDPRNVLTSAERHEQLKAIAAALGGLSIAETLGHLINAEIARGTIPDTIPGVTIKRVPDGVYIALDPDTPALLTLDGARKLAELVRDLADPTKRSATTVIDLDHRFSAGRKGNGVQITVPFPGSPRSFSRDLARDLARLLLTAADSAPVVDAA</sequence>
<evidence type="ECO:0000313" key="2">
    <source>
        <dbReference type="Proteomes" id="UP000002703"/>
    </source>
</evidence>
<name>Q3J3X7_CERS4</name>
<gene>
    <name evidence="1" type="ORF">RSP_2350</name>
</gene>
<dbReference type="STRING" id="272943.RSP_2350"/>
<proteinExistence type="predicted"/>
<dbReference type="KEGG" id="rsp:RSP_2350"/>
<dbReference type="AlphaFoldDB" id="Q3J3X7"/>
<dbReference type="OrthoDB" id="7688921at2"/>
<dbReference type="PATRIC" id="fig|272943.9.peg.1265"/>
<reference evidence="2" key="1">
    <citation type="submission" date="2005-09" db="EMBL/GenBank/DDBJ databases">
        <title>Complete sequence of chromosome 1 of Rhodobacter sphaeroides 2.4.1.</title>
        <authorList>
            <person name="Copeland A."/>
            <person name="Lucas S."/>
            <person name="Lapidus A."/>
            <person name="Barry K."/>
            <person name="Detter J.C."/>
            <person name="Glavina T."/>
            <person name="Hammon N."/>
            <person name="Israni S."/>
            <person name="Pitluck S."/>
            <person name="Richardson P."/>
            <person name="Mackenzie C."/>
            <person name="Choudhary M."/>
            <person name="Larimer F."/>
            <person name="Hauser L.J."/>
            <person name="Land M."/>
            <person name="Donohue T.J."/>
            <person name="Kaplan S."/>
        </authorList>
    </citation>
    <scope>NUCLEOTIDE SEQUENCE [LARGE SCALE GENOMIC DNA]</scope>
    <source>
        <strain evidence="2">ATCC 17023 / DSM 158 / JCM 6121 / CCUG 31486 / LMG 2827 / NBRC 12203 / NCIMB 8253 / ATH 2.4.1.</strain>
    </source>
</reference>
<accession>Q3J3X7</accession>
<protein>
    <submittedName>
        <fullName evidence="1">Uncharacterized protein</fullName>
    </submittedName>
</protein>
<keyword evidence="2" id="KW-1185">Reference proteome</keyword>
<dbReference type="Proteomes" id="UP000002703">
    <property type="component" value="Chromosome 1"/>
</dbReference>
<dbReference type="EMBL" id="CP000143">
    <property type="protein sequence ID" value="ABA78507.1"/>
    <property type="molecule type" value="Genomic_DNA"/>
</dbReference>
<organism evidence="1 2">
    <name type="scientific">Cereibacter sphaeroides (strain ATCC 17023 / DSM 158 / JCM 6121 / CCUG 31486 / LMG 2827 / NBRC 12203 / NCIMB 8253 / ATH 2.4.1.)</name>
    <name type="common">Rhodobacter sphaeroides</name>
    <dbReference type="NCBI Taxonomy" id="272943"/>
    <lineage>
        <taxon>Bacteria</taxon>
        <taxon>Pseudomonadati</taxon>
        <taxon>Pseudomonadota</taxon>
        <taxon>Alphaproteobacteria</taxon>
        <taxon>Rhodobacterales</taxon>
        <taxon>Paracoccaceae</taxon>
        <taxon>Cereibacter</taxon>
    </lineage>
</organism>
<evidence type="ECO:0000313" key="1">
    <source>
        <dbReference type="EMBL" id="ABA78507.1"/>
    </source>
</evidence>
<dbReference type="RefSeq" id="WP_011337417.1">
    <property type="nucleotide sequence ID" value="NC_007493.2"/>
</dbReference>
<dbReference type="EnsemblBacteria" id="ABA78507">
    <property type="protein sequence ID" value="ABA78507"/>
    <property type="gene ID" value="RSP_2350"/>
</dbReference>